<feature type="domain" description="AB hydrolase-1" evidence="1">
    <location>
        <begin position="20"/>
        <end position="113"/>
    </location>
</feature>
<evidence type="ECO:0000313" key="3">
    <source>
        <dbReference type="Proteomes" id="UP000760480"/>
    </source>
</evidence>
<dbReference type="InterPro" id="IPR000073">
    <property type="entry name" value="AB_hydrolase_1"/>
</dbReference>
<evidence type="ECO:0000259" key="1">
    <source>
        <dbReference type="Pfam" id="PF00561"/>
    </source>
</evidence>
<dbReference type="Gene3D" id="3.40.50.1820">
    <property type="entry name" value="alpha/beta hydrolase"/>
    <property type="match status" value="1"/>
</dbReference>
<dbReference type="Pfam" id="PF00561">
    <property type="entry name" value="Abhydrolase_1"/>
    <property type="match status" value="1"/>
</dbReference>
<dbReference type="PANTHER" id="PTHR37946:SF1">
    <property type="entry name" value="SLL1969 PROTEIN"/>
    <property type="match status" value="1"/>
</dbReference>
<gene>
    <name evidence="2" type="ORF">E4P82_17525</name>
</gene>
<accession>A0ABX1TS62</accession>
<organism evidence="2 3">
    <name type="scientific">Candidatus Competibacter phosphatis</name>
    <dbReference type="NCBI Taxonomy" id="221280"/>
    <lineage>
        <taxon>Bacteria</taxon>
        <taxon>Pseudomonadati</taxon>
        <taxon>Pseudomonadota</taxon>
        <taxon>Gammaproteobacteria</taxon>
        <taxon>Candidatus Competibacteraceae</taxon>
        <taxon>Candidatus Competibacter</taxon>
    </lineage>
</organism>
<sequence>MHPYQNTNAGESIMGVQRETVVLVHGLYVHGLWMRLLEYWLEEAGYHTVNYSYPSITRSPAENADDLHALLKPLDTPIIHFLGHSMGGLVVRYLFHYYPEQRPGHIVTLGTPHQGSYAARIMHDSGLGLFVGRGLEGGLMGDAPAWVAPNPIGSIAGTLNIGLGLLFPGMPAPSDGMIAVVETQFPGMTDHICLPVSHMQMLVDPTTIAQSCAFFCHRPVSPCPLCATGRGDAKLTLIFQALTPN</sequence>
<dbReference type="EMBL" id="SPMZ01000065">
    <property type="protein sequence ID" value="NMQ20834.1"/>
    <property type="molecule type" value="Genomic_DNA"/>
</dbReference>
<name>A0ABX1TS62_9GAMM</name>
<proteinExistence type="predicted"/>
<keyword evidence="2" id="KW-0378">Hydrolase</keyword>
<dbReference type="InterPro" id="IPR029058">
    <property type="entry name" value="AB_hydrolase_fold"/>
</dbReference>
<evidence type="ECO:0000313" key="2">
    <source>
        <dbReference type="EMBL" id="NMQ20834.1"/>
    </source>
</evidence>
<protein>
    <submittedName>
        <fullName evidence="2">Alpha/beta fold hydrolase</fullName>
    </submittedName>
</protein>
<comment type="caution">
    <text evidence="2">The sequence shown here is derived from an EMBL/GenBank/DDBJ whole genome shotgun (WGS) entry which is preliminary data.</text>
</comment>
<dbReference type="SUPFAM" id="SSF53474">
    <property type="entry name" value="alpha/beta-Hydrolases"/>
    <property type="match status" value="1"/>
</dbReference>
<reference evidence="2 3" key="1">
    <citation type="submission" date="2019-03" db="EMBL/GenBank/DDBJ databases">
        <title>Metabolic reconstructions from genomes of highly enriched 'Candidatus Accumulibacter' and 'Candidatus Competibacter' bioreactor populations.</title>
        <authorList>
            <person name="Annavajhala M.K."/>
            <person name="Welles L."/>
            <person name="Abbas B."/>
            <person name="Sorokin D."/>
            <person name="Park H."/>
            <person name="Van Loosdrecht M."/>
            <person name="Chandran K."/>
        </authorList>
    </citation>
    <scope>NUCLEOTIDE SEQUENCE [LARGE SCALE GENOMIC DNA]</scope>
    <source>
        <strain evidence="2 3">SBR_G</strain>
    </source>
</reference>
<dbReference type="Proteomes" id="UP000760480">
    <property type="component" value="Unassembled WGS sequence"/>
</dbReference>
<dbReference type="PANTHER" id="PTHR37946">
    <property type="entry name" value="SLL1969 PROTEIN"/>
    <property type="match status" value="1"/>
</dbReference>
<keyword evidence="3" id="KW-1185">Reference proteome</keyword>
<dbReference type="GO" id="GO:0016787">
    <property type="term" value="F:hydrolase activity"/>
    <property type="evidence" value="ECO:0007669"/>
    <property type="project" value="UniProtKB-KW"/>
</dbReference>